<evidence type="ECO:0000256" key="2">
    <source>
        <dbReference type="ARBA" id="ARBA00022605"/>
    </source>
</evidence>
<evidence type="ECO:0000313" key="14">
    <source>
        <dbReference type="EMBL" id="OGE13612.1"/>
    </source>
</evidence>
<protein>
    <recommendedName>
        <fullName evidence="9">4-hydroxy-tetrahydrodipicolinate reductase</fullName>
        <ecNumber evidence="9">1.17.1.8</ecNumber>
    </recommendedName>
</protein>
<dbReference type="Pfam" id="PF05173">
    <property type="entry name" value="DapB_C"/>
    <property type="match status" value="1"/>
</dbReference>
<evidence type="ECO:0000256" key="11">
    <source>
        <dbReference type="ARBA" id="ARBA00049396"/>
    </source>
</evidence>
<dbReference type="InterPro" id="IPR022663">
    <property type="entry name" value="DapB_C"/>
</dbReference>
<evidence type="ECO:0000256" key="9">
    <source>
        <dbReference type="ARBA" id="ARBA00038983"/>
    </source>
</evidence>
<dbReference type="PIRSF" id="PIRSF000161">
    <property type="entry name" value="DHPR"/>
    <property type="match status" value="1"/>
</dbReference>
<keyword evidence="3" id="KW-0521">NADP</keyword>
<dbReference type="Pfam" id="PF01113">
    <property type="entry name" value="DapB_N"/>
    <property type="match status" value="1"/>
</dbReference>
<evidence type="ECO:0000256" key="3">
    <source>
        <dbReference type="ARBA" id="ARBA00022857"/>
    </source>
</evidence>
<dbReference type="SUPFAM" id="SSF51735">
    <property type="entry name" value="NAD(P)-binding Rossmann-fold domains"/>
    <property type="match status" value="1"/>
</dbReference>
<evidence type="ECO:0000313" key="15">
    <source>
        <dbReference type="Proteomes" id="UP000177300"/>
    </source>
</evidence>
<dbReference type="Proteomes" id="UP000177300">
    <property type="component" value="Unassembled WGS sequence"/>
</dbReference>
<dbReference type="InterPro" id="IPR023940">
    <property type="entry name" value="DHDPR_bac"/>
</dbReference>
<evidence type="ECO:0000256" key="6">
    <source>
        <dbReference type="ARBA" id="ARBA00023027"/>
    </source>
</evidence>
<dbReference type="GO" id="GO:0008839">
    <property type="term" value="F:4-hydroxy-tetrahydrodipicolinate reductase"/>
    <property type="evidence" value="ECO:0007669"/>
    <property type="project" value="UniProtKB-EC"/>
</dbReference>
<gene>
    <name evidence="14" type="ORF">A3G14_02845</name>
</gene>
<keyword evidence="7" id="KW-0457">Lysine biosynthesis</keyword>
<keyword evidence="5" id="KW-0560">Oxidoreductase</keyword>
<dbReference type="PANTHER" id="PTHR20836:SF0">
    <property type="entry name" value="4-HYDROXY-TETRAHYDRODIPICOLINATE REDUCTASE 1, CHLOROPLASTIC-RELATED"/>
    <property type="match status" value="1"/>
</dbReference>
<comment type="similarity">
    <text evidence="1">Belongs to the DapB family.</text>
</comment>
<comment type="catalytic activity">
    <reaction evidence="10">
        <text>(S)-2,3,4,5-tetrahydrodipicolinate + NADP(+) + H2O = (2S,4S)-4-hydroxy-2,3,4,5-tetrahydrodipicolinate + NADPH + H(+)</text>
        <dbReference type="Rhea" id="RHEA:35331"/>
        <dbReference type="ChEBI" id="CHEBI:15377"/>
        <dbReference type="ChEBI" id="CHEBI:15378"/>
        <dbReference type="ChEBI" id="CHEBI:16845"/>
        <dbReference type="ChEBI" id="CHEBI:57783"/>
        <dbReference type="ChEBI" id="CHEBI:58349"/>
        <dbReference type="ChEBI" id="CHEBI:67139"/>
        <dbReference type="EC" id="1.17.1.8"/>
    </reaction>
</comment>
<evidence type="ECO:0000256" key="10">
    <source>
        <dbReference type="ARBA" id="ARBA00049080"/>
    </source>
</evidence>
<keyword evidence="6" id="KW-0520">NAD</keyword>
<reference evidence="14 15" key="1">
    <citation type="journal article" date="2016" name="Nat. Commun.">
        <title>Thousands of microbial genomes shed light on interconnected biogeochemical processes in an aquifer system.</title>
        <authorList>
            <person name="Anantharaman K."/>
            <person name="Brown C.T."/>
            <person name="Hug L.A."/>
            <person name="Sharon I."/>
            <person name="Castelle C.J."/>
            <person name="Probst A.J."/>
            <person name="Thomas B.C."/>
            <person name="Singh A."/>
            <person name="Wilkins M.J."/>
            <person name="Karaoz U."/>
            <person name="Brodie E.L."/>
            <person name="Williams K.H."/>
            <person name="Hubbard S.S."/>
            <person name="Banfield J.F."/>
        </authorList>
    </citation>
    <scope>NUCLEOTIDE SEQUENCE [LARGE SCALE GENOMIC DNA]</scope>
</reference>
<dbReference type="Gene3D" id="3.40.50.720">
    <property type="entry name" value="NAD(P)-binding Rossmann-like Domain"/>
    <property type="match status" value="1"/>
</dbReference>
<dbReference type="GO" id="GO:0019877">
    <property type="term" value="P:diaminopimelate biosynthetic process"/>
    <property type="evidence" value="ECO:0007669"/>
    <property type="project" value="UniProtKB-KW"/>
</dbReference>
<comment type="catalytic activity">
    <reaction evidence="11">
        <text>(S)-2,3,4,5-tetrahydrodipicolinate + NAD(+) + H2O = (2S,4S)-4-hydroxy-2,3,4,5-tetrahydrodipicolinate + NADH + H(+)</text>
        <dbReference type="Rhea" id="RHEA:35323"/>
        <dbReference type="ChEBI" id="CHEBI:15377"/>
        <dbReference type="ChEBI" id="CHEBI:15378"/>
        <dbReference type="ChEBI" id="CHEBI:16845"/>
        <dbReference type="ChEBI" id="CHEBI:57540"/>
        <dbReference type="ChEBI" id="CHEBI:57945"/>
        <dbReference type="ChEBI" id="CHEBI:67139"/>
        <dbReference type="EC" id="1.17.1.8"/>
    </reaction>
</comment>
<comment type="caution">
    <text evidence="14">The sequence shown here is derived from an EMBL/GenBank/DDBJ whole genome shotgun (WGS) entry which is preliminary data.</text>
</comment>
<comment type="pathway">
    <text evidence="8">Amino-acid biosynthesis; L-lysine biosynthesis via DAP pathway; (S)-tetrahydrodipicolinate from L-aspartate: step 4/4.</text>
</comment>
<evidence type="ECO:0000256" key="4">
    <source>
        <dbReference type="ARBA" id="ARBA00022915"/>
    </source>
</evidence>
<proteinExistence type="inferred from homology"/>
<dbReference type="Gene3D" id="3.30.360.10">
    <property type="entry name" value="Dihydrodipicolinate Reductase, domain 2"/>
    <property type="match status" value="1"/>
</dbReference>
<dbReference type="InterPro" id="IPR000846">
    <property type="entry name" value="DapB_N"/>
</dbReference>
<sequence>MDTRTPVLISGLPGRMATLVAKALAQDEHYNLLPIAMTSARHRRTSQTLGGNHRVNLVDYCPFDLGRGTIAVDYTTPQSAETNAISYTHLRIPFVMGTTGGDREAIENMVRNSEISAVIAPNMAIEVVELQDELQRLIETTPNAFQGWHMTIRESHQAAKRDVSGTARAFQVQLGRLGASLEGEIESIRDPEVQRQLGIQSVDGHAYHWITLTSPNGETREFTTAIEGRQPYVEGTLMAIRFLSRRMREGSHGVVFTMSDVIRDGREVTE</sequence>
<organism evidence="14 15">
    <name type="scientific">Candidatus Curtissbacteria bacterium RIFCSPLOWO2_12_FULL_38_9</name>
    <dbReference type="NCBI Taxonomy" id="1797735"/>
    <lineage>
        <taxon>Bacteria</taxon>
        <taxon>Candidatus Curtissiibacteriota</taxon>
    </lineage>
</organism>
<dbReference type="EMBL" id="MFBY01000028">
    <property type="protein sequence ID" value="OGE13612.1"/>
    <property type="molecule type" value="Genomic_DNA"/>
</dbReference>
<dbReference type="GO" id="GO:0009089">
    <property type="term" value="P:lysine biosynthetic process via diaminopimelate"/>
    <property type="evidence" value="ECO:0007669"/>
    <property type="project" value="InterPro"/>
</dbReference>
<dbReference type="InterPro" id="IPR036291">
    <property type="entry name" value="NAD(P)-bd_dom_sf"/>
</dbReference>
<keyword evidence="4" id="KW-0220">Diaminopimelate biosynthesis</keyword>
<evidence type="ECO:0000259" key="12">
    <source>
        <dbReference type="Pfam" id="PF01113"/>
    </source>
</evidence>
<evidence type="ECO:0000256" key="1">
    <source>
        <dbReference type="ARBA" id="ARBA00006642"/>
    </source>
</evidence>
<dbReference type="AlphaFoldDB" id="A0A1F5IB70"/>
<dbReference type="EC" id="1.17.1.8" evidence="9"/>
<name>A0A1F5IB70_9BACT</name>
<feature type="domain" description="Dihydrodipicolinate reductase C-terminal" evidence="13">
    <location>
        <begin position="134"/>
        <end position="262"/>
    </location>
</feature>
<evidence type="ECO:0000256" key="8">
    <source>
        <dbReference type="ARBA" id="ARBA00037922"/>
    </source>
</evidence>
<evidence type="ECO:0000256" key="5">
    <source>
        <dbReference type="ARBA" id="ARBA00023002"/>
    </source>
</evidence>
<evidence type="ECO:0000256" key="7">
    <source>
        <dbReference type="ARBA" id="ARBA00023154"/>
    </source>
</evidence>
<feature type="domain" description="Dihydrodipicolinate reductase N-terminal" evidence="12">
    <location>
        <begin position="6"/>
        <end position="123"/>
    </location>
</feature>
<evidence type="ECO:0000259" key="13">
    <source>
        <dbReference type="Pfam" id="PF05173"/>
    </source>
</evidence>
<accession>A0A1F5IB70</accession>
<dbReference type="PANTHER" id="PTHR20836">
    <property type="entry name" value="DIHYDRODIPICOLINATE REDUCTASE"/>
    <property type="match status" value="1"/>
</dbReference>
<keyword evidence="2" id="KW-0028">Amino-acid biosynthesis</keyword>